<evidence type="ECO:0000259" key="1">
    <source>
        <dbReference type="Pfam" id="PF13087"/>
    </source>
</evidence>
<dbReference type="EMBL" id="CAJPVJ010031080">
    <property type="protein sequence ID" value="CAG2180283.1"/>
    <property type="molecule type" value="Genomic_DNA"/>
</dbReference>
<dbReference type="PANTHER" id="PTHR10887:SF5">
    <property type="entry name" value="RNA HELICASE AQUARIUS"/>
    <property type="match status" value="1"/>
</dbReference>
<dbReference type="Pfam" id="PF13087">
    <property type="entry name" value="AAA_12"/>
    <property type="match status" value="1"/>
</dbReference>
<protein>
    <recommendedName>
        <fullName evidence="1">DNA2/NAM7 helicase-like C-terminal domain-containing protein</fullName>
    </recommendedName>
</protein>
<keyword evidence="3" id="KW-1185">Reference proteome</keyword>
<reference evidence="2" key="1">
    <citation type="submission" date="2020-11" db="EMBL/GenBank/DDBJ databases">
        <authorList>
            <person name="Tran Van P."/>
        </authorList>
    </citation>
    <scope>NUCLEOTIDE SEQUENCE</scope>
</reference>
<dbReference type="AlphaFoldDB" id="A0A7R9MNI2"/>
<dbReference type="InterPro" id="IPR027417">
    <property type="entry name" value="P-loop_NTPase"/>
</dbReference>
<dbReference type="EMBL" id="OC945905">
    <property type="protein sequence ID" value="CAD7663146.1"/>
    <property type="molecule type" value="Genomic_DNA"/>
</dbReference>
<gene>
    <name evidence="2" type="ORF">ONB1V03_LOCUS19706</name>
</gene>
<dbReference type="OrthoDB" id="1879at2759"/>
<dbReference type="PANTHER" id="PTHR10887">
    <property type="entry name" value="DNA2/NAM7 HELICASE FAMILY"/>
    <property type="match status" value="1"/>
</dbReference>
<evidence type="ECO:0000313" key="3">
    <source>
        <dbReference type="Proteomes" id="UP000728032"/>
    </source>
</evidence>
<dbReference type="InterPro" id="IPR041679">
    <property type="entry name" value="DNA2/NAM7-like_C"/>
</dbReference>
<dbReference type="GO" id="GO:0003729">
    <property type="term" value="F:mRNA binding"/>
    <property type="evidence" value="ECO:0007669"/>
    <property type="project" value="TreeGrafter"/>
</dbReference>
<name>A0A7R9MNI2_9ACAR</name>
<evidence type="ECO:0000313" key="2">
    <source>
        <dbReference type="EMBL" id="CAD7663146.1"/>
    </source>
</evidence>
<dbReference type="GO" id="GO:0071013">
    <property type="term" value="C:catalytic step 2 spliceosome"/>
    <property type="evidence" value="ECO:0007669"/>
    <property type="project" value="TreeGrafter"/>
</dbReference>
<dbReference type="InterPro" id="IPR045055">
    <property type="entry name" value="DNA2/NAM7-like"/>
</dbReference>
<dbReference type="Proteomes" id="UP000728032">
    <property type="component" value="Unassembled WGS sequence"/>
</dbReference>
<dbReference type="Gene3D" id="3.40.50.300">
    <property type="entry name" value="P-loop containing nucleotide triphosphate hydrolases"/>
    <property type="match status" value="1"/>
</dbReference>
<accession>A0A7R9MNI2</accession>
<organism evidence="2">
    <name type="scientific">Oppiella nova</name>
    <dbReference type="NCBI Taxonomy" id="334625"/>
    <lineage>
        <taxon>Eukaryota</taxon>
        <taxon>Metazoa</taxon>
        <taxon>Ecdysozoa</taxon>
        <taxon>Arthropoda</taxon>
        <taxon>Chelicerata</taxon>
        <taxon>Arachnida</taxon>
        <taxon>Acari</taxon>
        <taxon>Acariformes</taxon>
        <taxon>Sarcoptiformes</taxon>
        <taxon>Oribatida</taxon>
        <taxon>Brachypylina</taxon>
        <taxon>Oppioidea</taxon>
        <taxon>Oppiidae</taxon>
        <taxon>Oppiella</taxon>
    </lineage>
</organism>
<feature type="domain" description="DNA2/NAM7 helicase-like C-terminal" evidence="1">
    <location>
        <begin position="2"/>
        <end position="50"/>
    </location>
</feature>
<sequence length="85" mass="9896">MITTVDKYQGQQNDYILLSLVRTKTVGHIRDVRRLVVALSRARLGLYVFARVSLFQNCYELSNAFKLVMQRPRTLCLIAVIFQYV</sequence>
<proteinExistence type="predicted"/>